<keyword evidence="2 4" id="KW-0238">DNA-binding</keyword>
<dbReference type="InterPro" id="IPR001647">
    <property type="entry name" value="HTH_TetR"/>
</dbReference>
<dbReference type="Proteomes" id="UP000248021">
    <property type="component" value="Unassembled WGS sequence"/>
</dbReference>
<dbReference type="InterPro" id="IPR023772">
    <property type="entry name" value="DNA-bd_HTH_TetR-type_CS"/>
</dbReference>
<evidence type="ECO:0000256" key="3">
    <source>
        <dbReference type="ARBA" id="ARBA00023163"/>
    </source>
</evidence>
<keyword evidence="3" id="KW-0804">Transcription</keyword>
<gene>
    <name evidence="6" type="ORF">C7450_107225</name>
</gene>
<proteinExistence type="predicted"/>
<dbReference type="PANTHER" id="PTHR47506:SF1">
    <property type="entry name" value="HTH-TYPE TRANSCRIPTIONAL REGULATOR YJDC"/>
    <property type="match status" value="1"/>
</dbReference>
<dbReference type="PRINTS" id="PR00455">
    <property type="entry name" value="HTHTETR"/>
</dbReference>
<comment type="caution">
    <text evidence="6">The sequence shown here is derived from an EMBL/GenBank/DDBJ whole genome shotgun (WGS) entry which is preliminary data.</text>
</comment>
<organism evidence="6 7">
    <name type="scientific">Chelatococcus asaccharovorans</name>
    <dbReference type="NCBI Taxonomy" id="28210"/>
    <lineage>
        <taxon>Bacteria</taxon>
        <taxon>Pseudomonadati</taxon>
        <taxon>Pseudomonadota</taxon>
        <taxon>Alphaproteobacteria</taxon>
        <taxon>Hyphomicrobiales</taxon>
        <taxon>Chelatococcaceae</taxon>
        <taxon>Chelatococcus</taxon>
    </lineage>
</organism>
<keyword evidence="1" id="KW-0805">Transcription regulation</keyword>
<dbReference type="Gene3D" id="1.10.357.10">
    <property type="entry name" value="Tetracycline Repressor, domain 2"/>
    <property type="match status" value="1"/>
</dbReference>
<dbReference type="InterPro" id="IPR011075">
    <property type="entry name" value="TetR_C"/>
</dbReference>
<name>A0A2V3U368_9HYPH</name>
<dbReference type="Gene3D" id="1.10.10.60">
    <property type="entry name" value="Homeodomain-like"/>
    <property type="match status" value="1"/>
</dbReference>
<evidence type="ECO:0000313" key="6">
    <source>
        <dbReference type="EMBL" id="PXW57185.1"/>
    </source>
</evidence>
<dbReference type="RefSeq" id="WP_110375796.1">
    <property type="nucleotide sequence ID" value="NZ_JAHBRY010000001.1"/>
</dbReference>
<evidence type="ECO:0000256" key="4">
    <source>
        <dbReference type="PROSITE-ProRule" id="PRU00335"/>
    </source>
</evidence>
<dbReference type="OrthoDB" id="9795242at2"/>
<dbReference type="PROSITE" id="PS01081">
    <property type="entry name" value="HTH_TETR_1"/>
    <property type="match status" value="1"/>
</dbReference>
<dbReference type="GO" id="GO:0003677">
    <property type="term" value="F:DNA binding"/>
    <property type="evidence" value="ECO:0007669"/>
    <property type="project" value="UniProtKB-UniRule"/>
</dbReference>
<dbReference type="EMBL" id="QJJK01000007">
    <property type="protein sequence ID" value="PXW57185.1"/>
    <property type="molecule type" value="Genomic_DNA"/>
</dbReference>
<dbReference type="InterPro" id="IPR009057">
    <property type="entry name" value="Homeodomain-like_sf"/>
</dbReference>
<dbReference type="Pfam" id="PF16925">
    <property type="entry name" value="TetR_C_13"/>
    <property type="match status" value="1"/>
</dbReference>
<feature type="domain" description="HTH tetR-type" evidence="5">
    <location>
        <begin position="6"/>
        <end position="66"/>
    </location>
</feature>
<accession>A0A2V3U368</accession>
<evidence type="ECO:0000256" key="1">
    <source>
        <dbReference type="ARBA" id="ARBA00023015"/>
    </source>
</evidence>
<dbReference type="SUPFAM" id="SSF48498">
    <property type="entry name" value="Tetracyclin repressor-like, C-terminal domain"/>
    <property type="match status" value="1"/>
</dbReference>
<dbReference type="InterPro" id="IPR036271">
    <property type="entry name" value="Tet_transcr_reg_TetR-rel_C_sf"/>
</dbReference>
<dbReference type="PROSITE" id="PS50977">
    <property type="entry name" value="HTH_TETR_2"/>
    <property type="match status" value="1"/>
</dbReference>
<evidence type="ECO:0000256" key="2">
    <source>
        <dbReference type="ARBA" id="ARBA00023125"/>
    </source>
</evidence>
<sequence>MVGIRQFDEERLLQRAEGLFRAKGFDATSMTDLAAASGVQRGSLYNAFGDKEELFLRSFARYEARFLAAAQEALAIEDPRAALTAFLDTAIDNMTAAPTGRGCLTTRMAMEARHASARIQDGLRHLLSQLEATLHAALCRPAAAGRLAVSPEQAARLLVVFTRGLAVLERLDTAPDILRADARALVDLIAPARTGEVDLRVI</sequence>
<evidence type="ECO:0000259" key="5">
    <source>
        <dbReference type="PROSITE" id="PS50977"/>
    </source>
</evidence>
<dbReference type="AlphaFoldDB" id="A0A2V3U368"/>
<reference evidence="6 7" key="1">
    <citation type="submission" date="2018-05" db="EMBL/GenBank/DDBJ databases">
        <title>Genomic Encyclopedia of Type Strains, Phase IV (KMG-IV): sequencing the most valuable type-strain genomes for metagenomic binning, comparative biology and taxonomic classification.</title>
        <authorList>
            <person name="Goeker M."/>
        </authorList>
    </citation>
    <scope>NUCLEOTIDE SEQUENCE [LARGE SCALE GENOMIC DNA]</scope>
    <source>
        <strain evidence="6 7">DSM 6462</strain>
    </source>
</reference>
<keyword evidence="7" id="KW-1185">Reference proteome</keyword>
<dbReference type="Pfam" id="PF00440">
    <property type="entry name" value="TetR_N"/>
    <property type="match status" value="1"/>
</dbReference>
<protein>
    <submittedName>
        <fullName evidence="6">TetR family transcriptional regulator</fullName>
    </submittedName>
</protein>
<dbReference type="PANTHER" id="PTHR47506">
    <property type="entry name" value="TRANSCRIPTIONAL REGULATORY PROTEIN"/>
    <property type="match status" value="1"/>
</dbReference>
<evidence type="ECO:0000313" key="7">
    <source>
        <dbReference type="Proteomes" id="UP000248021"/>
    </source>
</evidence>
<dbReference type="SUPFAM" id="SSF46689">
    <property type="entry name" value="Homeodomain-like"/>
    <property type="match status" value="1"/>
</dbReference>
<feature type="DNA-binding region" description="H-T-H motif" evidence="4">
    <location>
        <begin position="29"/>
        <end position="48"/>
    </location>
</feature>